<keyword evidence="8" id="KW-1185">Reference proteome</keyword>
<dbReference type="Proteomes" id="UP001150830">
    <property type="component" value="Unassembled WGS sequence"/>
</dbReference>
<sequence>MSARISLVAAALLGFFAVALGAFGAHGLKSVLEPAMMQVWQTAVLYHLVHSVALLAVGIWHLQQPSVWLARAALMLLVGTLLFSGSLYLMALTGVRILGMITPLGGVSWLIGWSMLMVAGLKTTSQTGIQSDR</sequence>
<keyword evidence="5 6" id="KW-0472">Membrane</keyword>
<evidence type="ECO:0000256" key="4">
    <source>
        <dbReference type="ARBA" id="ARBA00022989"/>
    </source>
</evidence>
<dbReference type="AlphaFoldDB" id="A0A9X3IRG9"/>
<proteinExistence type="inferred from homology"/>
<protein>
    <submittedName>
        <fullName evidence="7">DUF423 domain-containing protein</fullName>
    </submittedName>
</protein>
<evidence type="ECO:0000256" key="3">
    <source>
        <dbReference type="ARBA" id="ARBA00022692"/>
    </source>
</evidence>
<organism evidence="7 8">
    <name type="scientific">Parathalassolituus penaei</name>
    <dbReference type="NCBI Taxonomy" id="2997323"/>
    <lineage>
        <taxon>Bacteria</taxon>
        <taxon>Pseudomonadati</taxon>
        <taxon>Pseudomonadota</taxon>
        <taxon>Gammaproteobacteria</taxon>
        <taxon>Oceanospirillales</taxon>
        <taxon>Oceanospirillaceae</taxon>
        <taxon>Parathalassolituus</taxon>
    </lineage>
</organism>
<comment type="caution">
    <text evidence="7">The sequence shown here is derived from an EMBL/GenBank/DDBJ whole genome shotgun (WGS) entry which is preliminary data.</text>
</comment>
<name>A0A9X3IRG9_9GAMM</name>
<evidence type="ECO:0000256" key="6">
    <source>
        <dbReference type="SAM" id="Phobius"/>
    </source>
</evidence>
<dbReference type="PANTHER" id="PTHR43461:SF1">
    <property type="entry name" value="TRANSMEMBRANE PROTEIN 256"/>
    <property type="match status" value="1"/>
</dbReference>
<evidence type="ECO:0000313" key="8">
    <source>
        <dbReference type="Proteomes" id="UP001150830"/>
    </source>
</evidence>
<dbReference type="EMBL" id="JAPNOA010000025">
    <property type="protein sequence ID" value="MCY0965212.1"/>
    <property type="molecule type" value="Genomic_DNA"/>
</dbReference>
<dbReference type="PANTHER" id="PTHR43461">
    <property type="entry name" value="TRANSMEMBRANE PROTEIN 256"/>
    <property type="match status" value="1"/>
</dbReference>
<comment type="similarity">
    <text evidence="2">Belongs to the UPF0382 family.</text>
</comment>
<dbReference type="Pfam" id="PF04241">
    <property type="entry name" value="DUF423"/>
    <property type="match status" value="1"/>
</dbReference>
<feature type="transmembrane region" description="Helical" evidence="6">
    <location>
        <begin position="97"/>
        <end position="121"/>
    </location>
</feature>
<evidence type="ECO:0000256" key="2">
    <source>
        <dbReference type="ARBA" id="ARBA00009694"/>
    </source>
</evidence>
<evidence type="ECO:0000256" key="5">
    <source>
        <dbReference type="ARBA" id="ARBA00023136"/>
    </source>
</evidence>
<keyword evidence="3 6" id="KW-0812">Transmembrane</keyword>
<evidence type="ECO:0000313" key="7">
    <source>
        <dbReference type="EMBL" id="MCY0965212.1"/>
    </source>
</evidence>
<dbReference type="RefSeq" id="WP_283173426.1">
    <property type="nucleotide sequence ID" value="NZ_JAPNOA010000025.1"/>
</dbReference>
<reference evidence="7" key="1">
    <citation type="submission" date="2022-11" db="EMBL/GenBank/DDBJ databases">
        <title>Parathalassolutuus dongxingensis gen. nov., sp. nov., a novel member of family Oceanospirillaceae isolated from a coastal shrimp pond in Guangxi, China.</title>
        <authorList>
            <person name="Chen H."/>
        </authorList>
    </citation>
    <scope>NUCLEOTIDE SEQUENCE</scope>
    <source>
        <strain evidence="7">G-43</strain>
    </source>
</reference>
<gene>
    <name evidence="7" type="ORF">OUO13_08450</name>
</gene>
<feature type="transmembrane region" description="Helical" evidence="6">
    <location>
        <begin position="43"/>
        <end position="62"/>
    </location>
</feature>
<comment type="subcellular location">
    <subcellularLocation>
        <location evidence="1">Membrane</location>
        <topology evidence="1">Multi-pass membrane protein</topology>
    </subcellularLocation>
</comment>
<dbReference type="InterPro" id="IPR006696">
    <property type="entry name" value="DUF423"/>
</dbReference>
<feature type="transmembrane region" description="Helical" evidence="6">
    <location>
        <begin position="69"/>
        <end position="91"/>
    </location>
</feature>
<keyword evidence="4 6" id="KW-1133">Transmembrane helix</keyword>
<dbReference type="GO" id="GO:0005886">
    <property type="term" value="C:plasma membrane"/>
    <property type="evidence" value="ECO:0007669"/>
    <property type="project" value="TreeGrafter"/>
</dbReference>
<accession>A0A9X3IRG9</accession>
<evidence type="ECO:0000256" key="1">
    <source>
        <dbReference type="ARBA" id="ARBA00004141"/>
    </source>
</evidence>